<feature type="transmembrane region" description="Helical" evidence="1">
    <location>
        <begin position="21"/>
        <end position="41"/>
    </location>
</feature>
<sequence length="229" mass="25705">MQQLVKVWINRLNSWSSFRGSSIGLVSFVGCLALLMVLGWLCQEVWEKEAFNFDTNILLWIHQSATPILDSIMLNITGLADPPMVAAIFFGTTFWLWRKRKYSQIKVFAIACIGGLALNVGLKLFFAKPRPQLWHQLIVETSSSFPSGHALGAMVVYGFLAYLLATEFPRSSRLIYAVMTGLILLIGLSRLYLGVHWLTDVIAGYLVGFLWVITCISILKCNLSSHDEN</sequence>
<dbReference type="Pfam" id="PF01569">
    <property type="entry name" value="PAP2"/>
    <property type="match status" value="1"/>
</dbReference>
<dbReference type="PANTHER" id="PTHR14969:SF13">
    <property type="entry name" value="AT30094P"/>
    <property type="match status" value="1"/>
</dbReference>
<evidence type="ECO:0000259" key="2">
    <source>
        <dbReference type="SMART" id="SM00014"/>
    </source>
</evidence>
<feature type="transmembrane region" description="Helical" evidence="1">
    <location>
        <begin position="174"/>
        <end position="195"/>
    </location>
</feature>
<feature type="transmembrane region" description="Helical" evidence="1">
    <location>
        <begin position="201"/>
        <end position="219"/>
    </location>
</feature>
<feature type="transmembrane region" description="Helical" evidence="1">
    <location>
        <begin position="107"/>
        <end position="127"/>
    </location>
</feature>
<name>A0ABR8C6U4_9CYAN</name>
<reference evidence="3 4" key="1">
    <citation type="journal article" date="2020" name="ISME J.">
        <title>Comparative genomics reveals insights into cyanobacterial evolution and habitat adaptation.</title>
        <authorList>
            <person name="Chen M.Y."/>
            <person name="Teng W.K."/>
            <person name="Zhao L."/>
            <person name="Hu C.X."/>
            <person name="Zhou Y.K."/>
            <person name="Han B.P."/>
            <person name="Song L.R."/>
            <person name="Shu W.S."/>
        </authorList>
    </citation>
    <scope>NUCLEOTIDE SEQUENCE [LARGE SCALE GENOMIC DNA]</scope>
    <source>
        <strain evidence="3 4">FACHB-1050</strain>
    </source>
</reference>
<dbReference type="CDD" id="cd03392">
    <property type="entry name" value="PAP2_like_2"/>
    <property type="match status" value="1"/>
</dbReference>
<dbReference type="PROSITE" id="PS51257">
    <property type="entry name" value="PROKAR_LIPOPROTEIN"/>
    <property type="match status" value="1"/>
</dbReference>
<evidence type="ECO:0000313" key="4">
    <source>
        <dbReference type="Proteomes" id="UP000618445"/>
    </source>
</evidence>
<comment type="caution">
    <text evidence="3">The sequence shown here is derived from an EMBL/GenBank/DDBJ whole genome shotgun (WGS) entry which is preliminary data.</text>
</comment>
<dbReference type="Gene3D" id="1.20.144.10">
    <property type="entry name" value="Phosphatidic acid phosphatase type 2/haloperoxidase"/>
    <property type="match status" value="2"/>
</dbReference>
<dbReference type="EMBL" id="JACJQY010000006">
    <property type="protein sequence ID" value="MBD2316389.1"/>
    <property type="molecule type" value="Genomic_DNA"/>
</dbReference>
<protein>
    <submittedName>
        <fullName evidence="3">Phosphatase PAP2 family protein</fullName>
    </submittedName>
</protein>
<organism evidence="3 4">
    <name type="scientific">Phormidium tenue FACHB-1050</name>
    <dbReference type="NCBI Taxonomy" id="2692857"/>
    <lineage>
        <taxon>Bacteria</taxon>
        <taxon>Bacillati</taxon>
        <taxon>Cyanobacteriota</taxon>
        <taxon>Cyanophyceae</taxon>
        <taxon>Oscillatoriophycideae</taxon>
        <taxon>Oscillatoriales</taxon>
        <taxon>Oscillatoriaceae</taxon>
        <taxon>Phormidium</taxon>
    </lineage>
</organism>
<keyword evidence="1" id="KW-1133">Transmembrane helix</keyword>
<dbReference type="InterPro" id="IPR000326">
    <property type="entry name" value="PAP2/HPO"/>
</dbReference>
<evidence type="ECO:0000256" key="1">
    <source>
        <dbReference type="SAM" id="Phobius"/>
    </source>
</evidence>
<dbReference type="RefSeq" id="WP_190577166.1">
    <property type="nucleotide sequence ID" value="NZ_CAWPQU010000056.1"/>
</dbReference>
<proteinExistence type="predicted"/>
<keyword evidence="1" id="KW-0472">Membrane</keyword>
<feature type="transmembrane region" description="Helical" evidence="1">
    <location>
        <begin position="147"/>
        <end position="165"/>
    </location>
</feature>
<dbReference type="InterPro" id="IPR036938">
    <property type="entry name" value="PAP2/HPO_sf"/>
</dbReference>
<keyword evidence="1" id="KW-0812">Transmembrane</keyword>
<dbReference type="SUPFAM" id="SSF48317">
    <property type="entry name" value="Acid phosphatase/Vanadium-dependent haloperoxidase"/>
    <property type="match status" value="1"/>
</dbReference>
<dbReference type="SMART" id="SM00014">
    <property type="entry name" value="acidPPc"/>
    <property type="match status" value="1"/>
</dbReference>
<dbReference type="PANTHER" id="PTHR14969">
    <property type="entry name" value="SPHINGOSINE-1-PHOSPHATE PHOSPHOHYDROLASE"/>
    <property type="match status" value="1"/>
</dbReference>
<keyword evidence="4" id="KW-1185">Reference proteome</keyword>
<gene>
    <name evidence="3" type="ORF">H6G05_05955</name>
</gene>
<accession>A0ABR8C6U4</accession>
<dbReference type="Proteomes" id="UP000618445">
    <property type="component" value="Unassembled WGS sequence"/>
</dbReference>
<feature type="domain" description="Phosphatidic acid phosphatase type 2/haloperoxidase" evidence="2">
    <location>
        <begin position="105"/>
        <end position="216"/>
    </location>
</feature>
<feature type="transmembrane region" description="Helical" evidence="1">
    <location>
        <begin position="72"/>
        <end position="95"/>
    </location>
</feature>
<evidence type="ECO:0000313" key="3">
    <source>
        <dbReference type="EMBL" id="MBD2316389.1"/>
    </source>
</evidence>